<comment type="caution">
    <text evidence="1">The sequence shown here is derived from an EMBL/GenBank/DDBJ whole genome shotgun (WGS) entry which is preliminary data.</text>
</comment>
<accession>A0ABD0M0G7</accession>
<organism evidence="1 2">
    <name type="scientific">Batillaria attramentaria</name>
    <dbReference type="NCBI Taxonomy" id="370345"/>
    <lineage>
        <taxon>Eukaryota</taxon>
        <taxon>Metazoa</taxon>
        <taxon>Spiralia</taxon>
        <taxon>Lophotrochozoa</taxon>
        <taxon>Mollusca</taxon>
        <taxon>Gastropoda</taxon>
        <taxon>Caenogastropoda</taxon>
        <taxon>Sorbeoconcha</taxon>
        <taxon>Cerithioidea</taxon>
        <taxon>Batillariidae</taxon>
        <taxon>Batillaria</taxon>
    </lineage>
</organism>
<keyword evidence="2" id="KW-1185">Reference proteome</keyword>
<reference evidence="1 2" key="1">
    <citation type="journal article" date="2023" name="Sci. Data">
        <title>Genome assembly of the Korean intertidal mud-creeper Batillaria attramentaria.</title>
        <authorList>
            <person name="Patra A.K."/>
            <person name="Ho P.T."/>
            <person name="Jun S."/>
            <person name="Lee S.J."/>
            <person name="Kim Y."/>
            <person name="Won Y.J."/>
        </authorList>
    </citation>
    <scope>NUCLEOTIDE SEQUENCE [LARGE SCALE GENOMIC DNA]</scope>
    <source>
        <strain evidence="1">Wonlab-2016</strain>
    </source>
</reference>
<feature type="non-terminal residue" evidence="1">
    <location>
        <position position="55"/>
    </location>
</feature>
<evidence type="ECO:0000313" key="1">
    <source>
        <dbReference type="EMBL" id="KAK7505011.1"/>
    </source>
</evidence>
<evidence type="ECO:0000313" key="2">
    <source>
        <dbReference type="Proteomes" id="UP001519460"/>
    </source>
</evidence>
<dbReference type="AlphaFoldDB" id="A0ABD0M0G7"/>
<dbReference type="EMBL" id="JACVVK020000012">
    <property type="protein sequence ID" value="KAK7505011.1"/>
    <property type="molecule type" value="Genomic_DNA"/>
</dbReference>
<name>A0ABD0M0G7_9CAEN</name>
<gene>
    <name evidence="1" type="ORF">BaRGS_00003581</name>
</gene>
<dbReference type="Proteomes" id="UP001519460">
    <property type="component" value="Unassembled WGS sequence"/>
</dbReference>
<protein>
    <submittedName>
        <fullName evidence="1">Uncharacterized protein</fullName>
    </submittedName>
</protein>
<sequence>MEQVDTRYSPSGLILIGVMTVDPASHSCSSVEYALLLPSAYVMWNTHIKCPGKQQ</sequence>
<proteinExistence type="predicted"/>